<keyword evidence="5 10" id="KW-0694">RNA-binding</keyword>
<dbReference type="PROSITE" id="PS52002">
    <property type="entry name" value="SM"/>
    <property type="match status" value="1"/>
</dbReference>
<evidence type="ECO:0000256" key="5">
    <source>
        <dbReference type="ARBA" id="ARBA00022884"/>
    </source>
</evidence>
<dbReference type="Pfam" id="PF01423">
    <property type="entry name" value="LSM"/>
    <property type="match status" value="1"/>
</dbReference>
<dbReference type="CDD" id="cd01722">
    <property type="entry name" value="Sm_F"/>
    <property type="match status" value="1"/>
</dbReference>
<keyword evidence="13" id="KW-1185">Reference proteome</keyword>
<evidence type="ECO:0000256" key="4">
    <source>
        <dbReference type="ARBA" id="ARBA00022728"/>
    </source>
</evidence>
<keyword evidence="8 10" id="KW-0687">Ribonucleoprotein</keyword>
<keyword evidence="6 10" id="KW-0508">mRNA splicing</keyword>
<proteinExistence type="inferred from homology"/>
<dbReference type="GO" id="GO:0071013">
    <property type="term" value="C:catalytic step 2 spliceosome"/>
    <property type="evidence" value="ECO:0007669"/>
    <property type="project" value="TreeGrafter"/>
</dbReference>
<dbReference type="GO" id="GO:0003723">
    <property type="term" value="F:RNA binding"/>
    <property type="evidence" value="ECO:0007669"/>
    <property type="project" value="UniProtKB-UniRule"/>
</dbReference>
<dbReference type="Proteomes" id="UP001362899">
    <property type="component" value="Unassembled WGS sequence"/>
</dbReference>
<dbReference type="PIRSF" id="PIRSF006609">
    <property type="entry name" value="snRNP_SmF"/>
    <property type="match status" value="1"/>
</dbReference>
<evidence type="ECO:0000256" key="1">
    <source>
        <dbReference type="ARBA" id="ARBA00004123"/>
    </source>
</evidence>
<dbReference type="InterPro" id="IPR034100">
    <property type="entry name" value="Sm_F"/>
</dbReference>
<dbReference type="InterPro" id="IPR001163">
    <property type="entry name" value="Sm_dom_euk/arc"/>
</dbReference>
<evidence type="ECO:0000256" key="10">
    <source>
        <dbReference type="PIRNR" id="PIRNR006609"/>
    </source>
</evidence>
<dbReference type="InterPro" id="IPR047575">
    <property type="entry name" value="Sm"/>
</dbReference>
<evidence type="ECO:0000256" key="7">
    <source>
        <dbReference type="ARBA" id="ARBA00023242"/>
    </source>
</evidence>
<dbReference type="SMART" id="SM00651">
    <property type="entry name" value="Sm"/>
    <property type="match status" value="1"/>
</dbReference>
<dbReference type="Gene3D" id="2.30.30.100">
    <property type="match status" value="1"/>
</dbReference>
<protein>
    <recommendedName>
        <fullName evidence="9">Sm protein F</fullName>
    </recommendedName>
</protein>
<name>A0AAV5RGP6_STABA</name>
<accession>A0AAV5RGP6</accession>
<evidence type="ECO:0000256" key="9">
    <source>
        <dbReference type="ARBA" id="ARBA00030144"/>
    </source>
</evidence>
<evidence type="ECO:0000256" key="6">
    <source>
        <dbReference type="ARBA" id="ARBA00023187"/>
    </source>
</evidence>
<dbReference type="AlphaFoldDB" id="A0AAV5RGP6"/>
<evidence type="ECO:0000256" key="8">
    <source>
        <dbReference type="ARBA" id="ARBA00023274"/>
    </source>
</evidence>
<comment type="similarity">
    <text evidence="2 10">Belongs to the snRNP Sm proteins family. SmF/LSm6 subfamily.</text>
</comment>
<evidence type="ECO:0000259" key="11">
    <source>
        <dbReference type="PROSITE" id="PS52002"/>
    </source>
</evidence>
<sequence>MDIVNPRPFLKSLAGKKVVVKLKWGNTEYRGNLVSTDSYMNVQLQNAEEVIDGKVKGTIDEVFIRCNNVMWINTL</sequence>
<evidence type="ECO:0000313" key="12">
    <source>
        <dbReference type="EMBL" id="GMM49714.1"/>
    </source>
</evidence>
<evidence type="ECO:0000256" key="2">
    <source>
        <dbReference type="ARBA" id="ARBA00007927"/>
    </source>
</evidence>
<dbReference type="PANTHER" id="PTHR11021:SF0">
    <property type="entry name" value="SMALL NUCLEAR RIBONUCLEOPROTEIN F"/>
    <property type="match status" value="1"/>
</dbReference>
<feature type="domain" description="Sm" evidence="11">
    <location>
        <begin position="5"/>
        <end position="75"/>
    </location>
</feature>
<reference evidence="12 13" key="1">
    <citation type="journal article" date="2023" name="Elife">
        <title>Identification of key yeast species and microbe-microbe interactions impacting larval growth of Drosophila in the wild.</title>
        <authorList>
            <person name="Mure A."/>
            <person name="Sugiura Y."/>
            <person name="Maeda R."/>
            <person name="Honda K."/>
            <person name="Sakurai N."/>
            <person name="Takahashi Y."/>
            <person name="Watada M."/>
            <person name="Katoh T."/>
            <person name="Gotoh A."/>
            <person name="Gotoh Y."/>
            <person name="Taniguchi I."/>
            <person name="Nakamura K."/>
            <person name="Hayashi T."/>
            <person name="Katayama T."/>
            <person name="Uemura T."/>
            <person name="Hattori Y."/>
        </authorList>
    </citation>
    <scope>NUCLEOTIDE SEQUENCE [LARGE SCALE GENOMIC DNA]</scope>
    <source>
        <strain evidence="12 13">SB-73</strain>
    </source>
</reference>
<keyword evidence="7 10" id="KW-0539">Nucleus</keyword>
<gene>
    <name evidence="12" type="ORF">DASB73_006720</name>
</gene>
<dbReference type="EMBL" id="BTGC01000003">
    <property type="protein sequence ID" value="GMM49714.1"/>
    <property type="molecule type" value="Genomic_DNA"/>
</dbReference>
<dbReference type="PANTHER" id="PTHR11021">
    <property type="entry name" value="SMALL NUCLEAR RIBONUCLEOPROTEIN F SNRNP-F"/>
    <property type="match status" value="1"/>
</dbReference>
<keyword evidence="3 10" id="KW-0507">mRNA processing</keyword>
<keyword evidence="4 10" id="KW-0747">Spliceosome</keyword>
<dbReference type="SUPFAM" id="SSF50182">
    <property type="entry name" value="Sm-like ribonucleoproteins"/>
    <property type="match status" value="1"/>
</dbReference>
<evidence type="ECO:0000313" key="13">
    <source>
        <dbReference type="Proteomes" id="UP001362899"/>
    </source>
</evidence>
<organism evidence="12 13">
    <name type="scientific">Starmerella bacillaris</name>
    <name type="common">Yeast</name>
    <name type="synonym">Candida zemplinina</name>
    <dbReference type="NCBI Taxonomy" id="1247836"/>
    <lineage>
        <taxon>Eukaryota</taxon>
        <taxon>Fungi</taxon>
        <taxon>Dikarya</taxon>
        <taxon>Ascomycota</taxon>
        <taxon>Saccharomycotina</taxon>
        <taxon>Dipodascomycetes</taxon>
        <taxon>Dipodascales</taxon>
        <taxon>Trichomonascaceae</taxon>
        <taxon>Starmerella</taxon>
    </lineage>
</organism>
<comment type="caution">
    <text evidence="12">The sequence shown here is derived from an EMBL/GenBank/DDBJ whole genome shotgun (WGS) entry which is preliminary data.</text>
</comment>
<dbReference type="GO" id="GO:0000398">
    <property type="term" value="P:mRNA splicing, via spliceosome"/>
    <property type="evidence" value="ECO:0007669"/>
    <property type="project" value="InterPro"/>
</dbReference>
<evidence type="ECO:0000256" key="3">
    <source>
        <dbReference type="ARBA" id="ARBA00022664"/>
    </source>
</evidence>
<dbReference type="InterPro" id="IPR010920">
    <property type="entry name" value="LSM_dom_sf"/>
</dbReference>
<comment type="subcellular location">
    <subcellularLocation>
        <location evidence="1 10">Nucleus</location>
    </subcellularLocation>
</comment>
<dbReference type="InterPro" id="IPR016487">
    <property type="entry name" value="Lsm6/sSmF"/>
</dbReference>
<dbReference type="GO" id="GO:0034715">
    <property type="term" value="C:pICln-Sm protein complex"/>
    <property type="evidence" value="ECO:0007669"/>
    <property type="project" value="TreeGrafter"/>
</dbReference>
<dbReference type="GO" id="GO:0005685">
    <property type="term" value="C:U1 snRNP"/>
    <property type="evidence" value="ECO:0007669"/>
    <property type="project" value="TreeGrafter"/>
</dbReference>